<feature type="region of interest" description="Disordered" evidence="1">
    <location>
        <begin position="33"/>
        <end position="52"/>
    </location>
</feature>
<evidence type="ECO:0000313" key="3">
    <source>
        <dbReference type="Proteomes" id="UP000712600"/>
    </source>
</evidence>
<evidence type="ECO:0000313" key="2">
    <source>
        <dbReference type="EMBL" id="KAF3501658.1"/>
    </source>
</evidence>
<dbReference type="Proteomes" id="UP000712600">
    <property type="component" value="Unassembled WGS sequence"/>
</dbReference>
<evidence type="ECO:0000256" key="1">
    <source>
        <dbReference type="SAM" id="MobiDB-lite"/>
    </source>
</evidence>
<organism evidence="2 3">
    <name type="scientific">Brassica cretica</name>
    <name type="common">Mustard</name>
    <dbReference type="NCBI Taxonomy" id="69181"/>
    <lineage>
        <taxon>Eukaryota</taxon>
        <taxon>Viridiplantae</taxon>
        <taxon>Streptophyta</taxon>
        <taxon>Embryophyta</taxon>
        <taxon>Tracheophyta</taxon>
        <taxon>Spermatophyta</taxon>
        <taxon>Magnoliopsida</taxon>
        <taxon>eudicotyledons</taxon>
        <taxon>Gunneridae</taxon>
        <taxon>Pentapetalae</taxon>
        <taxon>rosids</taxon>
        <taxon>malvids</taxon>
        <taxon>Brassicales</taxon>
        <taxon>Brassicaceae</taxon>
        <taxon>Brassiceae</taxon>
        <taxon>Brassica</taxon>
    </lineage>
</organism>
<name>A0A8S9NIM4_BRACR</name>
<accession>A0A8S9NIM4</accession>
<dbReference type="PROSITE" id="PS51257">
    <property type="entry name" value="PROKAR_LIPOPROTEIN"/>
    <property type="match status" value="1"/>
</dbReference>
<dbReference type="AlphaFoldDB" id="A0A8S9NIM4"/>
<feature type="compositionally biased region" description="Basic and acidic residues" evidence="1">
    <location>
        <begin position="40"/>
        <end position="52"/>
    </location>
</feature>
<reference evidence="2" key="1">
    <citation type="submission" date="2019-12" db="EMBL/GenBank/DDBJ databases">
        <title>Genome sequencing and annotation of Brassica cretica.</title>
        <authorList>
            <person name="Studholme D.J."/>
            <person name="Sarris P."/>
        </authorList>
    </citation>
    <scope>NUCLEOTIDE SEQUENCE</scope>
    <source>
        <strain evidence="2">PFS-109/04</strain>
        <tissue evidence="2">Leaf</tissue>
    </source>
</reference>
<protein>
    <submittedName>
        <fullName evidence="2">Uncharacterized protein</fullName>
    </submittedName>
</protein>
<comment type="caution">
    <text evidence="2">The sequence shown here is derived from an EMBL/GenBank/DDBJ whole genome shotgun (WGS) entry which is preliminary data.</text>
</comment>
<dbReference type="EMBL" id="QGKX02001621">
    <property type="protein sequence ID" value="KAF3501658.1"/>
    <property type="molecule type" value="Genomic_DNA"/>
</dbReference>
<proteinExistence type="predicted"/>
<sequence>MGYWDKDALSFFSSISLLSCFLQNGVTPPRVFVSKKKKSKKDDSHSFSSRPDEATTRFLNPFFSKSLLTLNDLTYCFGVKILKRRMNGSRKQSIVYAVRDYQPLKESSVACSATMTDGARSLTMRRGLITDVSFSEDRIMSSCVTPLVRKESSPVVLFTDLIGTSSTVLLNLKPCNCYG</sequence>
<gene>
    <name evidence="2" type="ORF">F2Q69_00039898</name>
</gene>